<accession>X1W2Y9</accession>
<comment type="caution">
    <text evidence="2">The sequence shown here is derived from an EMBL/GenBank/DDBJ whole genome shotgun (WGS) entry which is preliminary data.</text>
</comment>
<name>X1W2Y9_9ZZZZ</name>
<sequence>MGGAFEALIGAIYLDRGYKKTQRFLIRKIVKPYINLSEIEKTETDYKSAIIEWTQKNKKEFVFHTFKNPHMQNKS</sequence>
<dbReference type="InterPro" id="IPR000999">
    <property type="entry name" value="RNase_III_dom"/>
</dbReference>
<dbReference type="AlphaFoldDB" id="X1W2Y9"/>
<dbReference type="SUPFAM" id="SSF54768">
    <property type="entry name" value="dsRNA-binding domain-like"/>
    <property type="match status" value="1"/>
</dbReference>
<protein>
    <recommendedName>
        <fullName evidence="1">RNase III domain-containing protein</fullName>
    </recommendedName>
</protein>
<feature type="non-terminal residue" evidence="2">
    <location>
        <position position="75"/>
    </location>
</feature>
<dbReference type="GO" id="GO:0006396">
    <property type="term" value="P:RNA processing"/>
    <property type="evidence" value="ECO:0007669"/>
    <property type="project" value="InterPro"/>
</dbReference>
<dbReference type="PROSITE" id="PS50142">
    <property type="entry name" value="RNASE_3_2"/>
    <property type="match status" value="1"/>
</dbReference>
<organism evidence="2">
    <name type="scientific">marine sediment metagenome</name>
    <dbReference type="NCBI Taxonomy" id="412755"/>
    <lineage>
        <taxon>unclassified sequences</taxon>
        <taxon>metagenomes</taxon>
        <taxon>ecological metagenomes</taxon>
    </lineage>
</organism>
<dbReference type="Gene3D" id="1.10.1520.10">
    <property type="entry name" value="Ribonuclease III domain"/>
    <property type="match status" value="1"/>
</dbReference>
<dbReference type="EMBL" id="BARW01037434">
    <property type="protein sequence ID" value="GAJ24535.1"/>
    <property type="molecule type" value="Genomic_DNA"/>
</dbReference>
<evidence type="ECO:0000259" key="1">
    <source>
        <dbReference type="PROSITE" id="PS50142"/>
    </source>
</evidence>
<evidence type="ECO:0000313" key="2">
    <source>
        <dbReference type="EMBL" id="GAJ24535.1"/>
    </source>
</evidence>
<feature type="domain" description="RNase III" evidence="1">
    <location>
        <begin position="1"/>
        <end position="17"/>
    </location>
</feature>
<dbReference type="GO" id="GO:0004525">
    <property type="term" value="F:ribonuclease III activity"/>
    <property type="evidence" value="ECO:0007669"/>
    <property type="project" value="InterPro"/>
</dbReference>
<proteinExistence type="predicted"/>
<dbReference type="InterPro" id="IPR036389">
    <property type="entry name" value="RNase_III_sf"/>
</dbReference>
<gene>
    <name evidence="2" type="ORF">S12H4_57794</name>
</gene>
<reference evidence="2" key="1">
    <citation type="journal article" date="2014" name="Front. Microbiol.">
        <title>High frequency of phylogenetically diverse reductive dehalogenase-homologous genes in deep subseafloor sedimentary metagenomes.</title>
        <authorList>
            <person name="Kawai M."/>
            <person name="Futagami T."/>
            <person name="Toyoda A."/>
            <person name="Takaki Y."/>
            <person name="Nishi S."/>
            <person name="Hori S."/>
            <person name="Arai W."/>
            <person name="Tsubouchi T."/>
            <person name="Morono Y."/>
            <person name="Uchiyama I."/>
            <person name="Ito T."/>
            <person name="Fujiyama A."/>
            <person name="Inagaki F."/>
            <person name="Takami H."/>
        </authorList>
    </citation>
    <scope>NUCLEOTIDE SEQUENCE</scope>
    <source>
        <strain evidence="2">Expedition CK06-06</strain>
    </source>
</reference>